<dbReference type="InterPro" id="IPR036259">
    <property type="entry name" value="MFS_trans_sf"/>
</dbReference>
<evidence type="ECO:0000259" key="8">
    <source>
        <dbReference type="PROSITE" id="PS50850"/>
    </source>
</evidence>
<name>A0A6J7B2J7_9ZZZZ</name>
<sequence length="408" mass="44594">MLFKEFTVLLNPQSRKIVFGISLNAIGGGMTLSLLLVYLHDMRGFTNTFGGLLLAYGSIVSIIASTPMGALVDRIGPKKVMIGGLILNSLSSLSLSKVETHFQAILALTFINIAGQAIWPSQSVILTRLTPEKDRSKIFGFNFMLLNLGLGLGGLISSLIIQRGDLHSFQIMYWVDASSFLVYLLIVLTLHGEAVNRYIPKEDEPQEGTYRDLFAIKPLMLLGIAGIILFTFGYGTIQAGIPVFATQFLGLSPKWLGIIFGVNTISIVILQPLVMRILERYSKYTALISIGVIWALSWLFVGFAPFLTLFASGIALSISQLIFALGEMVQAPTIPTLANELSPEHIRGRANAWMSLQWGVSGVLGPAITGLMLGADHPRIWVLTMFAGCFLSIPIFVAMKKIAQQELR</sequence>
<protein>
    <submittedName>
        <fullName evidence="10">Unannotated protein</fullName>
    </submittedName>
</protein>
<evidence type="ECO:0000256" key="4">
    <source>
        <dbReference type="ARBA" id="ARBA00022692"/>
    </source>
</evidence>
<feature type="transmembrane region" description="Helical" evidence="7">
    <location>
        <begin position="255"/>
        <end position="274"/>
    </location>
</feature>
<dbReference type="Gene3D" id="1.20.1250.20">
    <property type="entry name" value="MFS general substrate transporter like domains"/>
    <property type="match status" value="2"/>
</dbReference>
<feature type="transmembrane region" description="Helical" evidence="7">
    <location>
        <begin position="17"/>
        <end position="39"/>
    </location>
</feature>
<evidence type="ECO:0000256" key="7">
    <source>
        <dbReference type="SAM" id="Phobius"/>
    </source>
</evidence>
<feature type="transmembrane region" description="Helical" evidence="7">
    <location>
        <begin position="286"/>
        <end position="304"/>
    </location>
</feature>
<dbReference type="InterPro" id="IPR050171">
    <property type="entry name" value="MFS_Transporters"/>
</dbReference>
<feature type="transmembrane region" description="Helical" evidence="7">
    <location>
        <begin position="173"/>
        <end position="192"/>
    </location>
</feature>
<keyword evidence="4 7" id="KW-0812">Transmembrane</keyword>
<evidence type="ECO:0000313" key="10">
    <source>
        <dbReference type="EMBL" id="CAB4839370.1"/>
    </source>
</evidence>
<dbReference type="PROSITE" id="PS50850">
    <property type="entry name" value="MFS"/>
    <property type="match status" value="1"/>
</dbReference>
<evidence type="ECO:0000256" key="6">
    <source>
        <dbReference type="ARBA" id="ARBA00023136"/>
    </source>
</evidence>
<feature type="domain" description="Major facilitator superfamily (MFS) profile" evidence="8">
    <location>
        <begin position="8"/>
        <end position="405"/>
    </location>
</feature>
<keyword evidence="2" id="KW-0813">Transport</keyword>
<organism evidence="10">
    <name type="scientific">freshwater metagenome</name>
    <dbReference type="NCBI Taxonomy" id="449393"/>
    <lineage>
        <taxon>unclassified sequences</taxon>
        <taxon>metagenomes</taxon>
        <taxon>ecological metagenomes</taxon>
    </lineage>
</organism>
<keyword evidence="3" id="KW-1003">Cell membrane</keyword>
<dbReference type="SUPFAM" id="SSF103473">
    <property type="entry name" value="MFS general substrate transporter"/>
    <property type="match status" value="1"/>
</dbReference>
<keyword evidence="5 7" id="KW-1133">Transmembrane helix</keyword>
<dbReference type="GO" id="GO:0022857">
    <property type="term" value="F:transmembrane transporter activity"/>
    <property type="evidence" value="ECO:0007669"/>
    <property type="project" value="InterPro"/>
</dbReference>
<dbReference type="AlphaFoldDB" id="A0A6J7B2J7"/>
<feature type="transmembrane region" description="Helical" evidence="7">
    <location>
        <begin position="51"/>
        <end position="72"/>
    </location>
</feature>
<keyword evidence="6 7" id="KW-0472">Membrane</keyword>
<evidence type="ECO:0000256" key="3">
    <source>
        <dbReference type="ARBA" id="ARBA00022475"/>
    </source>
</evidence>
<dbReference type="InterPro" id="IPR020846">
    <property type="entry name" value="MFS_dom"/>
</dbReference>
<proteinExistence type="predicted"/>
<feature type="transmembrane region" description="Helical" evidence="7">
    <location>
        <begin position="213"/>
        <end position="235"/>
    </location>
</feature>
<dbReference type="PANTHER" id="PTHR23517:SF2">
    <property type="entry name" value="MULTIDRUG RESISTANCE PROTEIN MDTH"/>
    <property type="match status" value="1"/>
</dbReference>
<evidence type="ECO:0000256" key="2">
    <source>
        <dbReference type="ARBA" id="ARBA00022448"/>
    </source>
</evidence>
<dbReference type="InterPro" id="IPR011701">
    <property type="entry name" value="MFS"/>
</dbReference>
<evidence type="ECO:0000256" key="5">
    <source>
        <dbReference type="ARBA" id="ARBA00022989"/>
    </source>
</evidence>
<dbReference type="EMBL" id="CAFAZZ010000002">
    <property type="protein sequence ID" value="CAB4839370.1"/>
    <property type="molecule type" value="Genomic_DNA"/>
</dbReference>
<dbReference type="GO" id="GO:0005886">
    <property type="term" value="C:plasma membrane"/>
    <property type="evidence" value="ECO:0007669"/>
    <property type="project" value="UniProtKB-SubCell"/>
</dbReference>
<feature type="transmembrane region" description="Helical" evidence="7">
    <location>
        <begin position="139"/>
        <end position="161"/>
    </location>
</feature>
<reference evidence="10" key="1">
    <citation type="submission" date="2020-05" db="EMBL/GenBank/DDBJ databases">
        <authorList>
            <person name="Chiriac C."/>
            <person name="Salcher M."/>
            <person name="Ghai R."/>
            <person name="Kavagutti S V."/>
        </authorList>
    </citation>
    <scope>NUCLEOTIDE SEQUENCE</scope>
</reference>
<dbReference type="PANTHER" id="PTHR23517">
    <property type="entry name" value="RESISTANCE PROTEIN MDTM, PUTATIVE-RELATED-RELATED"/>
    <property type="match status" value="1"/>
</dbReference>
<evidence type="ECO:0000256" key="1">
    <source>
        <dbReference type="ARBA" id="ARBA00004651"/>
    </source>
</evidence>
<evidence type="ECO:0000313" key="9">
    <source>
        <dbReference type="EMBL" id="CAB4366433.1"/>
    </source>
</evidence>
<comment type="subcellular location">
    <subcellularLocation>
        <location evidence="1">Cell membrane</location>
        <topology evidence="1">Multi-pass membrane protein</topology>
    </subcellularLocation>
</comment>
<dbReference type="EMBL" id="CAESPC010000001">
    <property type="protein sequence ID" value="CAB4366433.1"/>
    <property type="molecule type" value="Genomic_DNA"/>
</dbReference>
<feature type="transmembrane region" description="Helical" evidence="7">
    <location>
        <begin position="380"/>
        <end position="399"/>
    </location>
</feature>
<accession>A0A6J7B2J7</accession>
<dbReference type="Pfam" id="PF07690">
    <property type="entry name" value="MFS_1"/>
    <property type="match status" value="1"/>
</dbReference>
<gene>
    <name evidence="10" type="ORF">UFOPK3243_00040</name>
    <name evidence="9" type="ORF">UFOPK4180_00021</name>
</gene>